<dbReference type="InterPro" id="IPR001347">
    <property type="entry name" value="SIS_dom"/>
</dbReference>
<protein>
    <submittedName>
        <fullName evidence="4">SIS domain-containing protein</fullName>
    </submittedName>
</protein>
<dbReference type="GO" id="GO:1901135">
    <property type="term" value="P:carbohydrate derivative metabolic process"/>
    <property type="evidence" value="ECO:0007669"/>
    <property type="project" value="InterPro"/>
</dbReference>
<dbReference type="AlphaFoldDB" id="A0A6B0TQ17"/>
<accession>A0A6B0TQ17</accession>
<dbReference type="Proteomes" id="UP000436016">
    <property type="component" value="Unassembled WGS sequence"/>
</dbReference>
<dbReference type="InterPro" id="IPR035466">
    <property type="entry name" value="GlmS/AgaS_SIS"/>
</dbReference>
<dbReference type="GO" id="GO:0008483">
    <property type="term" value="F:transaminase activity"/>
    <property type="evidence" value="ECO:0007669"/>
    <property type="project" value="UniProtKB-KW"/>
</dbReference>
<keyword evidence="1" id="KW-0808">Transferase</keyword>
<comment type="caution">
    <text evidence="4">The sequence shown here is derived from an EMBL/GenBank/DDBJ whole genome shotgun (WGS) entry which is preliminary data.</text>
</comment>
<evidence type="ECO:0000259" key="3">
    <source>
        <dbReference type="PROSITE" id="PS51464"/>
    </source>
</evidence>
<dbReference type="SUPFAM" id="SSF53697">
    <property type="entry name" value="SIS domain"/>
    <property type="match status" value="1"/>
</dbReference>
<feature type="domain" description="SIS" evidence="3">
    <location>
        <begin position="31"/>
        <end position="182"/>
    </location>
</feature>
<dbReference type="CDD" id="cd05008">
    <property type="entry name" value="SIS_GlmS_GlmD_1"/>
    <property type="match status" value="1"/>
</dbReference>
<evidence type="ECO:0000313" key="5">
    <source>
        <dbReference type="Proteomes" id="UP000436016"/>
    </source>
</evidence>
<keyword evidence="1" id="KW-0032">Aminotransferase</keyword>
<dbReference type="PANTHER" id="PTHR10937:SF8">
    <property type="entry name" value="AMINOTRANSFERASE-RELATED"/>
    <property type="match status" value="1"/>
</dbReference>
<dbReference type="InterPro" id="IPR035490">
    <property type="entry name" value="GlmS/FrlB_SIS"/>
</dbReference>
<feature type="domain" description="SIS" evidence="3">
    <location>
        <begin position="195"/>
        <end position="326"/>
    </location>
</feature>
<dbReference type="CDD" id="cd05009">
    <property type="entry name" value="SIS_GlmS_GlmD_2"/>
    <property type="match status" value="1"/>
</dbReference>
<organism evidence="4 5">
    <name type="scientific">Oceanomicrobium pacificus</name>
    <dbReference type="NCBI Taxonomy" id="2692916"/>
    <lineage>
        <taxon>Bacteria</taxon>
        <taxon>Pseudomonadati</taxon>
        <taxon>Pseudomonadota</taxon>
        <taxon>Alphaproteobacteria</taxon>
        <taxon>Rhodobacterales</taxon>
        <taxon>Paracoccaceae</taxon>
        <taxon>Oceanomicrobium</taxon>
    </lineage>
</organism>
<keyword evidence="5" id="KW-1185">Reference proteome</keyword>
<evidence type="ECO:0000256" key="2">
    <source>
        <dbReference type="ARBA" id="ARBA00022737"/>
    </source>
</evidence>
<gene>
    <name evidence="4" type="ORF">GSH16_14905</name>
</gene>
<dbReference type="EMBL" id="WUWG01000007">
    <property type="protein sequence ID" value="MXU66737.1"/>
    <property type="molecule type" value="Genomic_DNA"/>
</dbReference>
<dbReference type="PANTHER" id="PTHR10937">
    <property type="entry name" value="GLUCOSAMINE--FRUCTOSE-6-PHOSPHATE AMINOTRANSFERASE, ISOMERIZING"/>
    <property type="match status" value="1"/>
</dbReference>
<evidence type="ECO:0000313" key="4">
    <source>
        <dbReference type="EMBL" id="MXU66737.1"/>
    </source>
</evidence>
<proteinExistence type="predicted"/>
<keyword evidence="2" id="KW-0677">Repeat</keyword>
<dbReference type="PROSITE" id="PS51464">
    <property type="entry name" value="SIS"/>
    <property type="match status" value="2"/>
</dbReference>
<dbReference type="RefSeq" id="WP_160856399.1">
    <property type="nucleotide sequence ID" value="NZ_WUWG01000007.1"/>
</dbReference>
<sequence length="341" mass="35498">MTDTHMRREIAEIPDATARLLGEGRAAIRELAAELRATPPLFLATVARGSSDHAALFIKYACEMTLGLPVASLGPSVASVYGRNLALEGALVLSISQSGKSPDNVAMAGMARAAGARTAAITNDPASPLAEASDRTIALCAGPETSVAATKTFVTSSVAGLALLAEWSGEAALLDALDRLPEGLAEACTKDWSPLVDALEDAPSLYVLGRGPGLAMSNEAALKFKETCQIHAESYSSAEVLHGPVSIVEPGYPVLALAVRDAAEDGLVEVADALADKGARVFATSGKAQKATRLPFAAGAHPLTDPLLQITSFYGFIERLALRRGLDPDTPRNLRKVTETV</sequence>
<dbReference type="Pfam" id="PF01380">
    <property type="entry name" value="SIS"/>
    <property type="match status" value="2"/>
</dbReference>
<dbReference type="GO" id="GO:0097367">
    <property type="term" value="F:carbohydrate derivative binding"/>
    <property type="evidence" value="ECO:0007669"/>
    <property type="project" value="InterPro"/>
</dbReference>
<dbReference type="Gene3D" id="3.40.50.10490">
    <property type="entry name" value="Glucose-6-phosphate isomerase like protein, domain 1"/>
    <property type="match status" value="2"/>
</dbReference>
<dbReference type="InterPro" id="IPR046348">
    <property type="entry name" value="SIS_dom_sf"/>
</dbReference>
<name>A0A6B0TQ17_9RHOB</name>
<reference evidence="4 5" key="1">
    <citation type="submission" date="2019-12" db="EMBL/GenBank/DDBJ databases">
        <title>Strain KN286 was isolated from seawater, which was collected from Caroline Seamount in the tropical western Pacific.</title>
        <authorList>
            <person name="Wang Q."/>
        </authorList>
    </citation>
    <scope>NUCLEOTIDE SEQUENCE [LARGE SCALE GENOMIC DNA]</scope>
    <source>
        <strain evidence="4 5">KN286</strain>
    </source>
</reference>
<evidence type="ECO:0000256" key="1">
    <source>
        <dbReference type="ARBA" id="ARBA00022576"/>
    </source>
</evidence>